<gene>
    <name evidence="6" type="ordered locus">Emtol_0004</name>
</gene>
<evidence type="ECO:0000256" key="4">
    <source>
        <dbReference type="ARBA" id="ARBA00023033"/>
    </source>
</evidence>
<organism evidence="6 7">
    <name type="scientific">Emticicia oligotrophica (strain DSM 17448 / CIP 109782 / MTCC 6937 / GPTSA100-15)</name>
    <dbReference type="NCBI Taxonomy" id="929562"/>
    <lineage>
        <taxon>Bacteria</taxon>
        <taxon>Pseudomonadati</taxon>
        <taxon>Bacteroidota</taxon>
        <taxon>Cytophagia</taxon>
        <taxon>Cytophagales</taxon>
        <taxon>Leadbetterellaceae</taxon>
        <taxon>Emticicia</taxon>
    </lineage>
</organism>
<keyword evidence="4" id="KW-0503">Monooxygenase</keyword>
<dbReference type="EMBL" id="CP002966">
    <property type="protein sequence ID" value="AFK05738.1"/>
    <property type="molecule type" value="Genomic_DNA"/>
</dbReference>
<evidence type="ECO:0000256" key="1">
    <source>
        <dbReference type="ARBA" id="ARBA00022630"/>
    </source>
</evidence>
<feature type="domain" description="Luciferase-like" evidence="5">
    <location>
        <begin position="43"/>
        <end position="337"/>
    </location>
</feature>
<keyword evidence="2" id="KW-0288">FMN</keyword>
<geneLocation type="plasmid" evidence="6 7">
    <name>pEMTOL05</name>
</geneLocation>
<dbReference type="CDD" id="cd01094">
    <property type="entry name" value="Alkanesulfonate_monoxygenase"/>
    <property type="match status" value="1"/>
</dbReference>
<accession>A0ABM5N868</accession>
<dbReference type="PANTHER" id="PTHR42847:SF4">
    <property type="entry name" value="ALKANESULFONATE MONOOXYGENASE-RELATED"/>
    <property type="match status" value="1"/>
</dbReference>
<dbReference type="PANTHER" id="PTHR42847">
    <property type="entry name" value="ALKANESULFONATE MONOOXYGENASE"/>
    <property type="match status" value="1"/>
</dbReference>
<dbReference type="SUPFAM" id="SSF51679">
    <property type="entry name" value="Bacterial luciferase-like"/>
    <property type="match status" value="1"/>
</dbReference>
<dbReference type="InterPro" id="IPR011251">
    <property type="entry name" value="Luciferase-like_dom"/>
</dbReference>
<dbReference type="InterPro" id="IPR036661">
    <property type="entry name" value="Luciferase-like_sf"/>
</dbReference>
<evidence type="ECO:0000313" key="6">
    <source>
        <dbReference type="EMBL" id="AFK05738.1"/>
    </source>
</evidence>
<keyword evidence="3" id="KW-0560">Oxidoreductase</keyword>
<dbReference type="RefSeq" id="WP_015026404.1">
    <property type="nucleotide sequence ID" value="NC_018745.1"/>
</dbReference>
<dbReference type="InterPro" id="IPR050172">
    <property type="entry name" value="SsuD_RutA_monooxygenase"/>
</dbReference>
<dbReference type="Pfam" id="PF00296">
    <property type="entry name" value="Bac_luciferase"/>
    <property type="match status" value="1"/>
</dbReference>
<evidence type="ECO:0000256" key="2">
    <source>
        <dbReference type="ARBA" id="ARBA00022643"/>
    </source>
</evidence>
<proteinExistence type="predicted"/>
<dbReference type="Proteomes" id="UP000002875">
    <property type="component" value="Plasmid pEMTOL05"/>
</dbReference>
<name>A0ABM5N868_EMTOG</name>
<reference evidence="6 7" key="1">
    <citation type="submission" date="2011-07" db="EMBL/GenBank/DDBJ databases">
        <title>The complete genome of plasmid 5 of Emticicia oligotrophica DSM 17448.</title>
        <authorList>
            <consortium name="US DOE Joint Genome Institute (JGI-PGF)"/>
            <person name="Lucas S."/>
            <person name="Han J."/>
            <person name="Lapidus A."/>
            <person name="Bruce D."/>
            <person name="Goodwin L."/>
            <person name="Pitluck S."/>
            <person name="Peters L."/>
            <person name="Kyrpides N."/>
            <person name="Mavromatis K."/>
            <person name="Ivanova N."/>
            <person name="Ovchinnikova G."/>
            <person name="Teshima H."/>
            <person name="Detter J.C."/>
            <person name="Tapia R."/>
            <person name="Han C."/>
            <person name="Land M."/>
            <person name="Hauser L."/>
            <person name="Markowitz V."/>
            <person name="Cheng J.-F."/>
            <person name="Hugenholtz P."/>
            <person name="Woyke T."/>
            <person name="Wu D."/>
            <person name="Tindall B."/>
            <person name="Pomrenke H."/>
            <person name="Brambilla E."/>
            <person name="Klenk H.-P."/>
            <person name="Eisen J.A."/>
        </authorList>
    </citation>
    <scope>NUCLEOTIDE SEQUENCE [LARGE SCALE GENOMIC DNA]</scope>
    <source>
        <strain evidence="7">DSM 17448 / GPTSA100-15</strain>
        <plasmid evidence="6 7">pEMTOL05</plasmid>
    </source>
</reference>
<evidence type="ECO:0000313" key="7">
    <source>
        <dbReference type="Proteomes" id="UP000002875"/>
    </source>
</evidence>
<evidence type="ECO:0000256" key="3">
    <source>
        <dbReference type="ARBA" id="ARBA00023002"/>
    </source>
</evidence>
<protein>
    <submittedName>
        <fullName evidence="6">Luciferase-like, subgroup</fullName>
    </submittedName>
</protein>
<keyword evidence="7" id="KW-1185">Reference proteome</keyword>
<sequence>MLNEPIEKVNIRTVERVVEVSWFDDLCGGDTQYLGTIDPTRRSNFANCSTIIETADKLGFDNILLPTSYVVGQEVIPFASAMAPKVKNINMLTAIRTGEIHPPMLARHLATLDHILEGRLTINIINSDLPGLKEDNTLRYQRCAEVIEILKQAWTKNKIEFEGEVYKFNMPADPVKPYQQNGGPLLYFGGISDGSKDVCAKYCDIFLMWPEPEDSIYATMQEMSQRAAAYGRTIDFGMRLHVIVRETEDEAKAYTKELMSKFDAELGEKLKHRTQDSKSMGVLRQDEFRKQADDDDFIEPYLWAGIGRARSGCGAAMVGTPEQIISKMNRYMDMGVRAFILSGYPLLEECQKFGELVLPKLKNTGKLSVIQGRTPKETPITPLTHGELRVW</sequence>
<keyword evidence="6" id="KW-0614">Plasmid</keyword>
<evidence type="ECO:0000259" key="5">
    <source>
        <dbReference type="Pfam" id="PF00296"/>
    </source>
</evidence>
<keyword evidence="1" id="KW-0285">Flavoprotein</keyword>
<dbReference type="Gene3D" id="3.20.20.30">
    <property type="entry name" value="Luciferase-like domain"/>
    <property type="match status" value="1"/>
</dbReference>